<dbReference type="SUPFAM" id="SSF55874">
    <property type="entry name" value="ATPase domain of HSP90 chaperone/DNA topoisomerase II/histidine kinase"/>
    <property type="match status" value="1"/>
</dbReference>
<dbReference type="InterPro" id="IPR036890">
    <property type="entry name" value="HATPase_C_sf"/>
</dbReference>
<keyword evidence="1" id="KW-0418">Kinase</keyword>
<feature type="domain" description="Histidine kinase/HSP90-like ATPase" evidence="2">
    <location>
        <begin position="36"/>
        <end position="148"/>
    </location>
</feature>
<evidence type="ECO:0000313" key="3">
    <source>
        <dbReference type="EMBL" id="MBB5629487.1"/>
    </source>
</evidence>
<dbReference type="AlphaFoldDB" id="A0A7W8Z8K3"/>
<dbReference type="InterPro" id="IPR050267">
    <property type="entry name" value="Anti-sigma-factor_SerPK"/>
</dbReference>
<proteinExistence type="predicted"/>
<gene>
    <name evidence="3" type="ORF">BJ981_005186</name>
</gene>
<dbReference type="Pfam" id="PF13581">
    <property type="entry name" value="HATPase_c_2"/>
    <property type="match status" value="1"/>
</dbReference>
<keyword evidence="1" id="KW-0808">Transferase</keyword>
<dbReference type="InterPro" id="IPR003594">
    <property type="entry name" value="HATPase_dom"/>
</dbReference>
<keyword evidence="1" id="KW-0723">Serine/threonine-protein kinase</keyword>
<sequence>MNEDGIPPPPRFLADGGGTSLFPLGVPARELTFCVADLPEVRDFAALQARRAGMAEESIGDYLVAVNEVATNAVTHGSAKARLRVWCEGGDLLIDIHDDGHWIVEEQPGMIAPHDYSTSGMGLWVARRLTKALTLRTGATGTSLTMRFQIR</sequence>
<dbReference type="PANTHER" id="PTHR35526">
    <property type="entry name" value="ANTI-SIGMA-F FACTOR RSBW-RELATED"/>
    <property type="match status" value="1"/>
</dbReference>
<evidence type="ECO:0000313" key="4">
    <source>
        <dbReference type="Proteomes" id="UP000588112"/>
    </source>
</evidence>
<reference evidence="3 4" key="1">
    <citation type="submission" date="2020-08" db="EMBL/GenBank/DDBJ databases">
        <title>Sequencing the genomes of 1000 actinobacteria strains.</title>
        <authorList>
            <person name="Klenk H.-P."/>
        </authorList>
    </citation>
    <scope>NUCLEOTIDE SEQUENCE [LARGE SCALE GENOMIC DNA]</scope>
    <source>
        <strain evidence="3 4">DSM 45790</strain>
    </source>
</reference>
<accession>A0A7W8Z8K3</accession>
<keyword evidence="4" id="KW-1185">Reference proteome</keyword>
<dbReference type="RefSeq" id="WP_184614608.1">
    <property type="nucleotide sequence ID" value="NZ_BOOS01000055.1"/>
</dbReference>
<dbReference type="PANTHER" id="PTHR35526:SF3">
    <property type="entry name" value="ANTI-SIGMA-F FACTOR RSBW"/>
    <property type="match status" value="1"/>
</dbReference>
<comment type="caution">
    <text evidence="3">The sequence shown here is derived from an EMBL/GenBank/DDBJ whole genome shotgun (WGS) entry which is preliminary data.</text>
</comment>
<evidence type="ECO:0000259" key="2">
    <source>
        <dbReference type="Pfam" id="PF13581"/>
    </source>
</evidence>
<dbReference type="Gene3D" id="3.30.565.10">
    <property type="entry name" value="Histidine kinase-like ATPase, C-terminal domain"/>
    <property type="match status" value="1"/>
</dbReference>
<evidence type="ECO:0000256" key="1">
    <source>
        <dbReference type="ARBA" id="ARBA00022527"/>
    </source>
</evidence>
<dbReference type="CDD" id="cd16936">
    <property type="entry name" value="HATPase_RsbW-like"/>
    <property type="match status" value="1"/>
</dbReference>
<dbReference type="GO" id="GO:0004674">
    <property type="term" value="F:protein serine/threonine kinase activity"/>
    <property type="evidence" value="ECO:0007669"/>
    <property type="project" value="UniProtKB-KW"/>
</dbReference>
<protein>
    <submittedName>
        <fullName evidence="3">Anti-sigma regulatory factor (Ser/Thr protein kinase)</fullName>
    </submittedName>
</protein>
<name>A0A7W8Z8K3_9ACTN</name>
<dbReference type="Proteomes" id="UP000588112">
    <property type="component" value="Unassembled WGS sequence"/>
</dbReference>
<dbReference type="EMBL" id="JACHBR010000001">
    <property type="protein sequence ID" value="MBB5629487.1"/>
    <property type="molecule type" value="Genomic_DNA"/>
</dbReference>
<organism evidence="3 4">
    <name type="scientific">Sphaerisporangium krabiense</name>
    <dbReference type="NCBI Taxonomy" id="763782"/>
    <lineage>
        <taxon>Bacteria</taxon>
        <taxon>Bacillati</taxon>
        <taxon>Actinomycetota</taxon>
        <taxon>Actinomycetes</taxon>
        <taxon>Streptosporangiales</taxon>
        <taxon>Streptosporangiaceae</taxon>
        <taxon>Sphaerisporangium</taxon>
    </lineage>
</organism>